<dbReference type="STRING" id="231916.A0A409W9I8"/>
<sequence length="578" mass="59885">MTRNMGTDDDIIAALLQSGKWAGQRSVPSTVLLSSAFLYHGIAGTGVLLYHDWEHFSSIRNLRGPHTGLPCIQETPAPDYIDPSLASHPPSHSASAPPLSEKEKLKEREREKKRERERKEKEREKERRERGKGALKVKLKLGAKPGETPTPSEGTPAPSLSVGSTPAPVSTSAMAVDKPESKVLMSMKADPAMVPLPTSRAASPFVGGSTAVTRVATPGLGPAGYASSPLTSLPSSTSIASIDYQDQTLSLSQGTEPPHSHAQTQSSSSPPLSQASQATEPPQSQASTTSSLSSQADLDILRSHPLSPLHAHSHSHSHSHSRHAHLQAAARTQHRSPKRSFDESSASGGDGEDGEKRSRRRIGSLSAKDVLPGAGGEGEGEEDMDIDVDIDGDAETGTGTPALSAPGTSSSSSSETGSEVASELSSPPASVSPSPPPGHGDAQSASASVPPLPLPPSALESPKSPMSPGKLKKRFQHQHHVQGEKALTRRQRKALGLPKARPGMHVNGAGAVGVGGVGGVSAGKIVIPGGRWVGNAAGPGVTEGGAGAGAGGEGGVEEEWRRNGTGRLDVRGFRELKI</sequence>
<comment type="caution">
    <text evidence="2">The sequence shown here is derived from an EMBL/GenBank/DDBJ whole genome shotgun (WGS) entry which is preliminary data.</text>
</comment>
<feature type="compositionally biased region" description="Low complexity" evidence="1">
    <location>
        <begin position="83"/>
        <end position="99"/>
    </location>
</feature>
<reference evidence="2 3" key="1">
    <citation type="journal article" date="2018" name="Evol. Lett.">
        <title>Horizontal gene cluster transfer increased hallucinogenic mushroom diversity.</title>
        <authorList>
            <person name="Reynolds H.T."/>
            <person name="Vijayakumar V."/>
            <person name="Gluck-Thaler E."/>
            <person name="Korotkin H.B."/>
            <person name="Matheny P.B."/>
            <person name="Slot J.C."/>
        </authorList>
    </citation>
    <scope>NUCLEOTIDE SEQUENCE [LARGE SCALE GENOMIC DNA]</scope>
    <source>
        <strain evidence="2 3">SRW20</strain>
    </source>
</reference>
<keyword evidence="3" id="KW-1185">Reference proteome</keyword>
<feature type="compositionally biased region" description="Low complexity" evidence="1">
    <location>
        <begin position="142"/>
        <end position="159"/>
    </location>
</feature>
<evidence type="ECO:0000313" key="3">
    <source>
        <dbReference type="Proteomes" id="UP000284706"/>
    </source>
</evidence>
<dbReference type="EMBL" id="NHYE01005284">
    <property type="protein sequence ID" value="PPQ75155.1"/>
    <property type="molecule type" value="Genomic_DNA"/>
</dbReference>
<feature type="compositionally biased region" description="Low complexity" evidence="1">
    <location>
        <begin position="400"/>
        <end position="432"/>
    </location>
</feature>
<dbReference type="InParanoid" id="A0A409W9I8"/>
<feature type="region of interest" description="Disordered" evidence="1">
    <location>
        <begin position="538"/>
        <end position="563"/>
    </location>
</feature>
<evidence type="ECO:0000256" key="1">
    <source>
        <dbReference type="SAM" id="MobiDB-lite"/>
    </source>
</evidence>
<feature type="compositionally biased region" description="Polar residues" evidence="1">
    <location>
        <begin position="244"/>
        <end position="255"/>
    </location>
</feature>
<evidence type="ECO:0008006" key="4">
    <source>
        <dbReference type="Google" id="ProtNLM"/>
    </source>
</evidence>
<feature type="region of interest" description="Disordered" evidence="1">
    <location>
        <begin position="212"/>
        <end position="492"/>
    </location>
</feature>
<feature type="compositionally biased region" description="Basic and acidic residues" evidence="1">
    <location>
        <begin position="100"/>
        <end position="132"/>
    </location>
</feature>
<feature type="compositionally biased region" description="Basic residues" evidence="1">
    <location>
        <begin position="311"/>
        <end position="325"/>
    </location>
</feature>
<protein>
    <recommendedName>
        <fullName evidence="4">OTU domain-containing protein</fullName>
    </recommendedName>
</protein>
<proteinExistence type="predicted"/>
<feature type="compositionally biased region" description="Low complexity" evidence="1">
    <location>
        <begin position="262"/>
        <end position="310"/>
    </location>
</feature>
<feature type="compositionally biased region" description="Low complexity" evidence="1">
    <location>
        <begin position="226"/>
        <end position="242"/>
    </location>
</feature>
<evidence type="ECO:0000313" key="2">
    <source>
        <dbReference type="EMBL" id="PPQ75155.1"/>
    </source>
</evidence>
<organism evidence="2 3">
    <name type="scientific">Gymnopilus dilepis</name>
    <dbReference type="NCBI Taxonomy" id="231916"/>
    <lineage>
        <taxon>Eukaryota</taxon>
        <taxon>Fungi</taxon>
        <taxon>Dikarya</taxon>
        <taxon>Basidiomycota</taxon>
        <taxon>Agaricomycotina</taxon>
        <taxon>Agaricomycetes</taxon>
        <taxon>Agaricomycetidae</taxon>
        <taxon>Agaricales</taxon>
        <taxon>Agaricineae</taxon>
        <taxon>Hymenogastraceae</taxon>
        <taxon>Gymnopilus</taxon>
    </lineage>
</organism>
<dbReference type="Proteomes" id="UP000284706">
    <property type="component" value="Unassembled WGS sequence"/>
</dbReference>
<feature type="region of interest" description="Disordered" evidence="1">
    <location>
        <begin position="73"/>
        <end position="176"/>
    </location>
</feature>
<name>A0A409W9I8_9AGAR</name>
<accession>A0A409W9I8</accession>
<dbReference type="AlphaFoldDB" id="A0A409W9I8"/>
<feature type="compositionally biased region" description="Polar residues" evidence="1">
    <location>
        <begin position="161"/>
        <end position="173"/>
    </location>
</feature>
<gene>
    <name evidence="2" type="ORF">CVT26_012192</name>
</gene>
<feature type="compositionally biased region" description="Gly residues" evidence="1">
    <location>
        <begin position="541"/>
        <end position="554"/>
    </location>
</feature>
<feature type="compositionally biased region" description="Acidic residues" evidence="1">
    <location>
        <begin position="378"/>
        <end position="394"/>
    </location>
</feature>
<dbReference type="OrthoDB" id="415023at2759"/>
<feature type="compositionally biased region" description="Basic residues" evidence="1">
    <location>
        <begin position="470"/>
        <end position="480"/>
    </location>
</feature>